<dbReference type="EMBL" id="KZ613489">
    <property type="protein sequence ID" value="PMD19395.1"/>
    <property type="molecule type" value="Genomic_DNA"/>
</dbReference>
<dbReference type="AlphaFoldDB" id="A0A2J6PZC4"/>
<sequence>MLWTSRQELGIIELGIIELGIIELEAPEWKPHDPQSKPPTVEAHQITSAYLGYLTQQVETGPKTGSQKPNSGPNGALYQASWFIDDLLNGILWLLLGIFITC</sequence>
<evidence type="ECO:0000313" key="2">
    <source>
        <dbReference type="Proteomes" id="UP000235672"/>
    </source>
</evidence>
<evidence type="ECO:0000313" key="1">
    <source>
        <dbReference type="EMBL" id="PMD19395.1"/>
    </source>
</evidence>
<gene>
    <name evidence="1" type="ORF">NA56DRAFT_705565</name>
</gene>
<keyword evidence="2" id="KW-1185">Reference proteome</keyword>
<protein>
    <submittedName>
        <fullName evidence="1">Uncharacterized protein</fullName>
    </submittedName>
</protein>
<proteinExistence type="predicted"/>
<reference evidence="1 2" key="1">
    <citation type="submission" date="2016-05" db="EMBL/GenBank/DDBJ databases">
        <title>A degradative enzymes factory behind the ericoid mycorrhizal symbiosis.</title>
        <authorList>
            <consortium name="DOE Joint Genome Institute"/>
            <person name="Martino E."/>
            <person name="Morin E."/>
            <person name="Grelet G."/>
            <person name="Kuo A."/>
            <person name="Kohler A."/>
            <person name="Daghino S."/>
            <person name="Barry K."/>
            <person name="Choi C."/>
            <person name="Cichocki N."/>
            <person name="Clum A."/>
            <person name="Copeland A."/>
            <person name="Hainaut M."/>
            <person name="Haridas S."/>
            <person name="Labutti K."/>
            <person name="Lindquist E."/>
            <person name="Lipzen A."/>
            <person name="Khouja H.-R."/>
            <person name="Murat C."/>
            <person name="Ohm R."/>
            <person name="Olson A."/>
            <person name="Spatafora J."/>
            <person name="Veneault-Fourrey C."/>
            <person name="Henrissat B."/>
            <person name="Grigoriev I."/>
            <person name="Martin F."/>
            <person name="Perotto S."/>
        </authorList>
    </citation>
    <scope>NUCLEOTIDE SEQUENCE [LARGE SCALE GENOMIC DNA]</scope>
    <source>
        <strain evidence="1 2">UAMH 7357</strain>
    </source>
</reference>
<organism evidence="1 2">
    <name type="scientific">Hyaloscypha hepaticicola</name>
    <dbReference type="NCBI Taxonomy" id="2082293"/>
    <lineage>
        <taxon>Eukaryota</taxon>
        <taxon>Fungi</taxon>
        <taxon>Dikarya</taxon>
        <taxon>Ascomycota</taxon>
        <taxon>Pezizomycotina</taxon>
        <taxon>Leotiomycetes</taxon>
        <taxon>Helotiales</taxon>
        <taxon>Hyaloscyphaceae</taxon>
        <taxon>Hyaloscypha</taxon>
    </lineage>
</organism>
<name>A0A2J6PZC4_9HELO</name>
<dbReference type="Proteomes" id="UP000235672">
    <property type="component" value="Unassembled WGS sequence"/>
</dbReference>
<accession>A0A2J6PZC4</accession>